<dbReference type="Proteomes" id="UP001519503">
    <property type="component" value="Unassembled WGS sequence"/>
</dbReference>
<gene>
    <name evidence="1" type="ORF">G6R30_03845</name>
</gene>
<keyword evidence="1" id="KW-0808">Transferase</keyword>
<organism evidence="1 2">
    <name type="scientific">Fructobacillus parabroussonetiae</name>
    <dbReference type="NCBI Taxonomy" id="2713174"/>
    <lineage>
        <taxon>Bacteria</taxon>
        <taxon>Bacillati</taxon>
        <taxon>Bacillota</taxon>
        <taxon>Bacilli</taxon>
        <taxon>Lactobacillales</taxon>
        <taxon>Lactobacillaceae</taxon>
        <taxon>Fructobacillus</taxon>
    </lineage>
</organism>
<protein>
    <submittedName>
        <fullName evidence="1">SAM-dependent methyltransferase</fullName>
    </submittedName>
</protein>
<dbReference type="RefSeq" id="WP_213821640.1">
    <property type="nucleotide sequence ID" value="NZ_JAAMFL010000006.1"/>
</dbReference>
<reference evidence="1 2" key="1">
    <citation type="submission" date="2020-02" db="EMBL/GenBank/DDBJ databases">
        <title>Fructobacillus sp. isolated from paper mulberry of Taiwan.</title>
        <authorList>
            <person name="Lin S.-T."/>
        </authorList>
    </citation>
    <scope>NUCLEOTIDE SEQUENCE [LARGE SCALE GENOMIC DNA]</scope>
    <source>
        <strain evidence="1 2">S1-1</strain>
    </source>
</reference>
<evidence type="ECO:0000313" key="2">
    <source>
        <dbReference type="Proteomes" id="UP001519503"/>
    </source>
</evidence>
<comment type="caution">
    <text evidence="1">The sequence shown here is derived from an EMBL/GenBank/DDBJ whole genome shotgun (WGS) entry which is preliminary data.</text>
</comment>
<sequence length="244" mass="27320">MLNQSVLDSLTTRYKDRPVILEKIQAVSTCLADLKQQRLPKVALPKLLYSQKKLERDPALLPLDEAFGDLRQSLIADFGIWFLPNEQLIDDLENFIAGRPVIELMAGNALLTAALLKRGIQASATDTLDWQGQDNERPTPWTPVKEEAALKTVQRAIAQAKEEPNSSLPVFILAWAPNGDESDWQILCELRKSQRPFDLLVIGEKDGDTNSQAFWSSAKLSQPSTLNGHYQAFDAYQDAIYLAK</sequence>
<dbReference type="GO" id="GO:0008168">
    <property type="term" value="F:methyltransferase activity"/>
    <property type="evidence" value="ECO:0007669"/>
    <property type="project" value="UniProtKB-KW"/>
</dbReference>
<proteinExistence type="predicted"/>
<dbReference type="EMBL" id="JAAMFL010000006">
    <property type="protein sequence ID" value="MBS9337591.1"/>
    <property type="molecule type" value="Genomic_DNA"/>
</dbReference>
<keyword evidence="2" id="KW-1185">Reference proteome</keyword>
<accession>A0ABS5QYY3</accession>
<keyword evidence="1" id="KW-0489">Methyltransferase</keyword>
<name>A0ABS5QYY3_9LACO</name>
<evidence type="ECO:0000313" key="1">
    <source>
        <dbReference type="EMBL" id="MBS9337591.1"/>
    </source>
</evidence>
<dbReference type="GO" id="GO:0032259">
    <property type="term" value="P:methylation"/>
    <property type="evidence" value="ECO:0007669"/>
    <property type="project" value="UniProtKB-KW"/>
</dbReference>